<feature type="repeat" description="ANK" evidence="3">
    <location>
        <begin position="317"/>
        <end position="351"/>
    </location>
</feature>
<feature type="repeat" description="ANK" evidence="3">
    <location>
        <begin position="571"/>
        <end position="603"/>
    </location>
</feature>
<dbReference type="PANTHER" id="PTHR24123:SF33">
    <property type="entry name" value="PROTEIN HOS4"/>
    <property type="match status" value="1"/>
</dbReference>
<feature type="repeat" description="ANK" evidence="3">
    <location>
        <begin position="536"/>
        <end position="569"/>
    </location>
</feature>
<protein>
    <submittedName>
        <fullName evidence="4">Ankyrin</fullName>
    </submittedName>
</protein>
<dbReference type="InterPro" id="IPR002110">
    <property type="entry name" value="Ankyrin_rpt"/>
</dbReference>
<evidence type="ECO:0000313" key="5">
    <source>
        <dbReference type="Proteomes" id="UP000193719"/>
    </source>
</evidence>
<evidence type="ECO:0000256" key="1">
    <source>
        <dbReference type="ARBA" id="ARBA00022737"/>
    </source>
</evidence>
<evidence type="ECO:0000256" key="3">
    <source>
        <dbReference type="PROSITE-ProRule" id="PRU00023"/>
    </source>
</evidence>
<organism evidence="4 5">
    <name type="scientific">Piromyces finnis</name>
    <dbReference type="NCBI Taxonomy" id="1754191"/>
    <lineage>
        <taxon>Eukaryota</taxon>
        <taxon>Fungi</taxon>
        <taxon>Fungi incertae sedis</taxon>
        <taxon>Chytridiomycota</taxon>
        <taxon>Chytridiomycota incertae sedis</taxon>
        <taxon>Neocallimastigomycetes</taxon>
        <taxon>Neocallimastigales</taxon>
        <taxon>Neocallimastigaceae</taxon>
        <taxon>Piromyces</taxon>
    </lineage>
</organism>
<dbReference type="Pfam" id="PF00023">
    <property type="entry name" value="Ank"/>
    <property type="match status" value="2"/>
</dbReference>
<dbReference type="PROSITE" id="PS50297">
    <property type="entry name" value="ANK_REP_REGION"/>
    <property type="match status" value="5"/>
</dbReference>
<proteinExistence type="predicted"/>
<dbReference type="Pfam" id="PF12796">
    <property type="entry name" value="Ank_2"/>
    <property type="match status" value="4"/>
</dbReference>
<evidence type="ECO:0000313" key="4">
    <source>
        <dbReference type="EMBL" id="ORX57695.1"/>
    </source>
</evidence>
<dbReference type="SMART" id="SM00248">
    <property type="entry name" value="ANK"/>
    <property type="match status" value="24"/>
</dbReference>
<dbReference type="PANTHER" id="PTHR24123">
    <property type="entry name" value="ANKYRIN REPEAT-CONTAINING"/>
    <property type="match status" value="1"/>
</dbReference>
<dbReference type="SUPFAM" id="SSF48403">
    <property type="entry name" value="Ankyrin repeat"/>
    <property type="match status" value="4"/>
</dbReference>
<evidence type="ECO:0000256" key="2">
    <source>
        <dbReference type="ARBA" id="ARBA00023043"/>
    </source>
</evidence>
<dbReference type="EMBL" id="MCFH01000005">
    <property type="protein sequence ID" value="ORX57695.1"/>
    <property type="molecule type" value="Genomic_DNA"/>
</dbReference>
<dbReference type="PROSITE" id="PS50088">
    <property type="entry name" value="ANK_REPEAT"/>
    <property type="match status" value="10"/>
</dbReference>
<dbReference type="Gene3D" id="1.25.40.20">
    <property type="entry name" value="Ankyrin repeat-containing domain"/>
    <property type="match status" value="7"/>
</dbReference>
<dbReference type="STRING" id="1754191.A0A1Y1VJL3"/>
<feature type="repeat" description="ANK" evidence="3">
    <location>
        <begin position="420"/>
        <end position="452"/>
    </location>
</feature>
<reference evidence="4 5" key="2">
    <citation type="submission" date="2016-08" db="EMBL/GenBank/DDBJ databases">
        <title>Pervasive Adenine N6-methylation of Active Genes in Fungi.</title>
        <authorList>
            <consortium name="DOE Joint Genome Institute"/>
            <person name="Mondo S.J."/>
            <person name="Dannebaum R.O."/>
            <person name="Kuo R.C."/>
            <person name="Labutti K."/>
            <person name="Haridas S."/>
            <person name="Kuo A."/>
            <person name="Salamov A."/>
            <person name="Ahrendt S.R."/>
            <person name="Lipzen A."/>
            <person name="Sullivan W."/>
            <person name="Andreopoulos W.B."/>
            <person name="Clum A."/>
            <person name="Lindquist E."/>
            <person name="Daum C."/>
            <person name="Ramamoorthy G.K."/>
            <person name="Gryganskyi A."/>
            <person name="Culley D."/>
            <person name="Magnuson J.K."/>
            <person name="James T.Y."/>
            <person name="O'Malley M.A."/>
            <person name="Stajich J.E."/>
            <person name="Spatafora J.W."/>
            <person name="Visel A."/>
            <person name="Grigoriev I.V."/>
        </authorList>
    </citation>
    <scope>NUCLEOTIDE SEQUENCE [LARGE SCALE GENOMIC DNA]</scope>
    <source>
        <strain evidence="5">finn</strain>
    </source>
</reference>
<feature type="repeat" description="ANK" evidence="3">
    <location>
        <begin position="352"/>
        <end position="384"/>
    </location>
</feature>
<keyword evidence="5" id="KW-1185">Reference proteome</keyword>
<feature type="repeat" description="ANK" evidence="3">
    <location>
        <begin position="503"/>
        <end position="535"/>
    </location>
</feature>
<sequence>MIFKYNEKELYEQLKKSILENDLTRIKLIIENHPNYEKLDYNRKLLIEAIKQSSKNFIIEYFMNNEISLNYEILSGNTPLFEALYKHNYSLVDELLKRGSDINYVNYKGYNALFYLKESSKFCLDIKLFEYLINHNINLNLKNKQYKTFLECLIEEENVKLIEAFLNCVIFNNNMIIKFLINAKNKIPISNETFSSIIKMENEKIKISQSIIDTIINKNNHLLLQLLLKYKFNILNNEIVNNTLLKVCKLKNIEFLKVLIKEGADINYKEKDTLITSLMSLSIIDKKLTINHVNAIIFNMFNLLLNAGANINAKDAAGKSALMYILSTKRVSLKLLKLLIKHGAQINDVDNLNISPLIYACKGNNKHILKFLLESGADTSIVSKDGKQLISFATMNNCIFLARYLIESNIIKDINCVDKNFETPLMFAVQKKNIDMIRYLLNNGADVNFMNKKDETALSKILSCCRISKKMMECLKVLIDHGADVNRVYSISNNNNNNGISYLKETPLIFSVNRKNLNLIKFFINNGANIDGKDDRGATPLYYAIFNSNKVEIVKYLVEKGANINEIINDSNETVIFWALRHDRYNAVKLLINHGVNINHKNSKNEIPLNMVLHKKNCIIPISDFISDDTNFEERDSSGNSLFHYSILKNNREVFNFIMDNIDNVNINLLDKQENTPLMLAVSTNNIEFVIRILERKPKLEIRNIHLETALFISVKKGNYRIAKLLIENGAKINNSNIEINKKLLSYAIRFSRLIQLLLKNGFEINDYIINSENNYDNNNLLSIATISQKMMNIRFLLANNANPYINNNKHLLPFQEIVTGYCKNKFEISKKIIECYESYGVNINEMNEYGENLLYCIITTSYDNTFFIERMAKYLIEEKNANVNSKNRDNVSFLMSIVSNSNINIEFIKYIVEEQNCDINAKDYNGNNALMYALMNGNSNIYNYLIDKCQDFTFKNDEGTNLLMCAAKCAETSTIKKLIEKGISINDVDNKGRNALFYIYNKIEPSRSAKYSRFPIGKRVGKLQNFKYLIDQGININCTDNEGDNPMFHINSIELIKYAVGHGLDITHRDNKGCTILFYTTNLEIIKYAIGHGVNASLRDHNGHTAVYNIKPYNNYNYILNIIYLVKHGADIKDFQFGCKNQNYFHWCYTTSVINQFIKFEFNFDNINILDNETDDKVKETFLDYFITNYHKYKAIDFVNIFKNAMDKKLFDINRKNFIGDTPLLFLMKTLSKDVLQNEQLYYNLIISMTNYGADLEIYGMNGKTPLYYALMLDSSIVKFFYSKGARMLSYNGDIKSLITIKNIIMHDKCNSAIKCEMIQYFENIQQINTINKIDGIYIIFPAIEQKNYNLVKYLISKNIPLNLINDNNETIVDVAKRTGDISIINLIIKATRTD</sequence>
<feature type="repeat" description="ANK" evidence="3">
    <location>
        <begin position="75"/>
        <end position="107"/>
    </location>
</feature>
<dbReference type="InterPro" id="IPR051165">
    <property type="entry name" value="Multifunctional_ANK_Repeat"/>
</dbReference>
<dbReference type="Proteomes" id="UP000193719">
    <property type="component" value="Unassembled WGS sequence"/>
</dbReference>
<keyword evidence="1" id="KW-0677">Repeat</keyword>
<feature type="repeat" description="ANK" evidence="3">
    <location>
        <begin position="959"/>
        <end position="991"/>
    </location>
</feature>
<dbReference type="Pfam" id="PF13637">
    <property type="entry name" value="Ank_4"/>
    <property type="match status" value="1"/>
</dbReference>
<keyword evidence="2 3" id="KW-0040">ANK repeat</keyword>
<feature type="repeat" description="ANK" evidence="3">
    <location>
        <begin position="926"/>
        <end position="958"/>
    </location>
</feature>
<feature type="repeat" description="ANK" evidence="3">
    <location>
        <begin position="706"/>
        <end position="738"/>
    </location>
</feature>
<comment type="caution">
    <text evidence="4">The sequence shown here is derived from an EMBL/GenBank/DDBJ whole genome shotgun (WGS) entry which is preliminary data.</text>
</comment>
<accession>A0A1Y1VJL3</accession>
<name>A0A1Y1VJL3_9FUNG</name>
<gene>
    <name evidence="4" type="ORF">BCR36DRAFT_459398</name>
</gene>
<reference evidence="4 5" key="1">
    <citation type="submission" date="2016-08" db="EMBL/GenBank/DDBJ databases">
        <title>Genomes of anaerobic fungi encode conserved fungal cellulosomes for biomass hydrolysis.</title>
        <authorList>
            <consortium name="DOE Joint Genome Institute"/>
            <person name="Haitjema C.H."/>
            <person name="Gilmore S.P."/>
            <person name="Henske J.K."/>
            <person name="Solomon K.V."/>
            <person name="De Groot R."/>
            <person name="Kuo A."/>
            <person name="Mondo S.J."/>
            <person name="Salamov A.A."/>
            <person name="Labutti K."/>
            <person name="Zhao Z."/>
            <person name="Chiniquy J."/>
            <person name="Barry K."/>
            <person name="Brewer H.M."/>
            <person name="Purvine S.O."/>
            <person name="Wright A.T."/>
            <person name="Boxma B."/>
            <person name="Van Alen T."/>
            <person name="Hackstein J.H."/>
            <person name="Baker S.E."/>
            <person name="Grigoriev I.V."/>
            <person name="O'Malley M.A."/>
        </authorList>
    </citation>
    <scope>NUCLEOTIDE SEQUENCE [LARGE SCALE GENOMIC DNA]</scope>
    <source>
        <strain evidence="5">finn</strain>
    </source>
</reference>
<dbReference type="InterPro" id="IPR036770">
    <property type="entry name" value="Ankyrin_rpt-contain_sf"/>
</dbReference>
<dbReference type="OrthoDB" id="2306477at2759"/>